<dbReference type="Proteomes" id="UP001150238">
    <property type="component" value="Unassembled WGS sequence"/>
</dbReference>
<reference evidence="1" key="1">
    <citation type="submission" date="2022-08" db="EMBL/GenBank/DDBJ databases">
        <authorList>
            <consortium name="DOE Joint Genome Institute"/>
            <person name="Min B."/>
            <person name="Riley R."/>
            <person name="Sierra-Patev S."/>
            <person name="Naranjo-Ortiz M."/>
            <person name="Looney B."/>
            <person name="Konkel Z."/>
            <person name="Slot J.C."/>
            <person name="Sakamoto Y."/>
            <person name="Steenwyk J.L."/>
            <person name="Rokas A."/>
            <person name="Carro J."/>
            <person name="Camarero S."/>
            <person name="Ferreira P."/>
            <person name="Molpeceres G."/>
            <person name="Ruiz-Duenas F.J."/>
            <person name="Serrano A."/>
            <person name="Henrissat B."/>
            <person name="Drula E."/>
            <person name="Hughes K.W."/>
            <person name="Mata J.L."/>
            <person name="Ishikawa N.K."/>
            <person name="Vargas-Isla R."/>
            <person name="Ushijima S."/>
            <person name="Smith C.A."/>
            <person name="Ahrendt S."/>
            <person name="Andreopoulos W."/>
            <person name="He G."/>
            <person name="Labutti K."/>
            <person name="Lipzen A."/>
            <person name="Ng V."/>
            <person name="Sandor L."/>
            <person name="Barry K."/>
            <person name="Martinez A.T."/>
            <person name="Xiao Y."/>
            <person name="Gibbons J.G."/>
            <person name="Terashima K."/>
            <person name="Hibbett D.S."/>
            <person name="Grigoriev I.V."/>
        </authorList>
    </citation>
    <scope>NUCLEOTIDE SEQUENCE</scope>
    <source>
        <strain evidence="1">Sp2 HRB7682 ss15</strain>
    </source>
</reference>
<proteinExistence type="predicted"/>
<organism evidence="1 2">
    <name type="scientific">Lentinula lateritia</name>
    <dbReference type="NCBI Taxonomy" id="40482"/>
    <lineage>
        <taxon>Eukaryota</taxon>
        <taxon>Fungi</taxon>
        <taxon>Dikarya</taxon>
        <taxon>Basidiomycota</taxon>
        <taxon>Agaricomycotina</taxon>
        <taxon>Agaricomycetes</taxon>
        <taxon>Agaricomycetidae</taxon>
        <taxon>Agaricales</taxon>
        <taxon>Marasmiineae</taxon>
        <taxon>Omphalotaceae</taxon>
        <taxon>Lentinula</taxon>
    </lineage>
</organism>
<comment type="caution">
    <text evidence="1">The sequence shown here is derived from an EMBL/GenBank/DDBJ whole genome shotgun (WGS) entry which is preliminary data.</text>
</comment>
<sequence length="101" mass="11345">MTNRVGDHLRLLLVGGSGKCHLQHKIKRTFEPDVLVIIVVRSTGREVDDAERELVSASSRRDHISEGGWGQWKKGYESGRGSSKSSSLRLWGMSWAREINV</sequence>
<evidence type="ECO:0000313" key="2">
    <source>
        <dbReference type="Proteomes" id="UP001150238"/>
    </source>
</evidence>
<dbReference type="EMBL" id="JANVFS010000052">
    <property type="protein sequence ID" value="KAJ4465238.1"/>
    <property type="molecule type" value="Genomic_DNA"/>
</dbReference>
<gene>
    <name evidence="1" type="ORF">C8J55DRAFT_493507</name>
</gene>
<protein>
    <submittedName>
        <fullName evidence="1">Uncharacterized protein</fullName>
    </submittedName>
</protein>
<name>A0A9W8ZRQ4_9AGAR</name>
<dbReference type="AlphaFoldDB" id="A0A9W8ZRQ4"/>
<accession>A0A9W8ZRQ4</accession>
<evidence type="ECO:0000313" key="1">
    <source>
        <dbReference type="EMBL" id="KAJ4465238.1"/>
    </source>
</evidence>
<reference evidence="1" key="2">
    <citation type="journal article" date="2023" name="Proc. Natl. Acad. Sci. U.S.A.">
        <title>A global phylogenomic analysis of the shiitake genus Lentinula.</title>
        <authorList>
            <person name="Sierra-Patev S."/>
            <person name="Min B."/>
            <person name="Naranjo-Ortiz M."/>
            <person name="Looney B."/>
            <person name="Konkel Z."/>
            <person name="Slot J.C."/>
            <person name="Sakamoto Y."/>
            <person name="Steenwyk J.L."/>
            <person name="Rokas A."/>
            <person name="Carro J."/>
            <person name="Camarero S."/>
            <person name="Ferreira P."/>
            <person name="Molpeceres G."/>
            <person name="Ruiz-Duenas F.J."/>
            <person name="Serrano A."/>
            <person name="Henrissat B."/>
            <person name="Drula E."/>
            <person name="Hughes K.W."/>
            <person name="Mata J.L."/>
            <person name="Ishikawa N.K."/>
            <person name="Vargas-Isla R."/>
            <person name="Ushijima S."/>
            <person name="Smith C.A."/>
            <person name="Donoghue J."/>
            <person name="Ahrendt S."/>
            <person name="Andreopoulos W."/>
            <person name="He G."/>
            <person name="LaButti K."/>
            <person name="Lipzen A."/>
            <person name="Ng V."/>
            <person name="Riley R."/>
            <person name="Sandor L."/>
            <person name="Barry K."/>
            <person name="Martinez A.T."/>
            <person name="Xiao Y."/>
            <person name="Gibbons J.G."/>
            <person name="Terashima K."/>
            <person name="Grigoriev I.V."/>
            <person name="Hibbett D."/>
        </authorList>
    </citation>
    <scope>NUCLEOTIDE SEQUENCE</scope>
    <source>
        <strain evidence="1">Sp2 HRB7682 ss15</strain>
    </source>
</reference>